<accession>A0ABS0BWY4</accession>
<reference evidence="3 4" key="2">
    <citation type="submission" date="2020-11" db="EMBL/GenBank/DDBJ databases">
        <title>Sulfur oxidizing isolate from Hospital Hole Sinkhole.</title>
        <authorList>
            <person name="Scott K.M."/>
        </authorList>
    </citation>
    <scope>NUCLEOTIDE SEQUENCE [LARGE SCALE GENOMIC DNA]</scope>
    <source>
        <strain evidence="3 4">HH1</strain>
    </source>
</reference>
<dbReference type="EMBL" id="JACBGI020000005">
    <property type="protein sequence ID" value="MBF6057575.1"/>
    <property type="molecule type" value="Genomic_DNA"/>
</dbReference>
<dbReference type="InterPro" id="IPR045864">
    <property type="entry name" value="aa-tRNA-synth_II/BPL/LPL"/>
</dbReference>
<keyword evidence="1 3" id="KW-0436">Ligase</keyword>
<protein>
    <submittedName>
        <fullName evidence="3">Biotin--[acetyl-CoA-carboxylase] ligase</fullName>
        <ecNumber evidence="3">6.3.4.15</ecNumber>
    </submittedName>
</protein>
<evidence type="ECO:0000259" key="2">
    <source>
        <dbReference type="Pfam" id="PF03099"/>
    </source>
</evidence>
<keyword evidence="4" id="KW-1185">Reference proteome</keyword>
<reference evidence="3 4" key="1">
    <citation type="submission" date="2020-06" db="EMBL/GenBank/DDBJ databases">
        <authorList>
            <person name="Scott K."/>
        </authorList>
    </citation>
    <scope>NUCLEOTIDE SEQUENCE [LARGE SCALE GENOMIC DNA]</scope>
    <source>
        <strain evidence="3 4">HH1</strain>
    </source>
</reference>
<dbReference type="NCBIfam" id="TIGR00121">
    <property type="entry name" value="birA_ligase"/>
    <property type="match status" value="1"/>
</dbReference>
<dbReference type="RefSeq" id="WP_194947646.1">
    <property type="nucleotide sequence ID" value="NZ_JACBGI020000005.1"/>
</dbReference>
<organism evidence="3 4">
    <name type="scientific">Thiomicrorhabdus heinhorstiae</name>
    <dbReference type="NCBI Taxonomy" id="2748010"/>
    <lineage>
        <taxon>Bacteria</taxon>
        <taxon>Pseudomonadati</taxon>
        <taxon>Pseudomonadota</taxon>
        <taxon>Gammaproteobacteria</taxon>
        <taxon>Thiotrichales</taxon>
        <taxon>Piscirickettsiaceae</taxon>
        <taxon>Thiomicrorhabdus</taxon>
    </lineage>
</organism>
<dbReference type="EC" id="6.3.4.15" evidence="3"/>
<feature type="domain" description="BPL/LPL catalytic" evidence="2">
    <location>
        <begin position="23"/>
        <end position="146"/>
    </location>
</feature>
<dbReference type="SUPFAM" id="SSF55681">
    <property type="entry name" value="Class II aaRS and biotin synthetases"/>
    <property type="match status" value="1"/>
</dbReference>
<evidence type="ECO:0000313" key="4">
    <source>
        <dbReference type="Proteomes" id="UP001193680"/>
    </source>
</evidence>
<dbReference type="PANTHER" id="PTHR12835:SF5">
    <property type="entry name" value="BIOTIN--PROTEIN LIGASE"/>
    <property type="match status" value="1"/>
</dbReference>
<evidence type="ECO:0000256" key="1">
    <source>
        <dbReference type="ARBA" id="ARBA00022598"/>
    </source>
</evidence>
<gene>
    <name evidence="3" type="ORF">H8792_004400</name>
</gene>
<dbReference type="GO" id="GO:0004077">
    <property type="term" value="F:biotin--[biotin carboxyl-carrier protein] ligase activity"/>
    <property type="evidence" value="ECO:0007669"/>
    <property type="project" value="UniProtKB-EC"/>
</dbReference>
<dbReference type="Gene3D" id="3.30.930.10">
    <property type="entry name" value="Bira Bifunctional Protein, Domain 2"/>
    <property type="match status" value="1"/>
</dbReference>
<dbReference type="PANTHER" id="PTHR12835">
    <property type="entry name" value="BIOTIN PROTEIN LIGASE"/>
    <property type="match status" value="1"/>
</dbReference>
<dbReference type="Pfam" id="PF03099">
    <property type="entry name" value="BPL_LplA_LipB"/>
    <property type="match status" value="1"/>
</dbReference>
<name>A0ABS0BWY4_9GAMM</name>
<dbReference type="CDD" id="cd16442">
    <property type="entry name" value="BPL"/>
    <property type="match status" value="1"/>
</dbReference>
<sequence>MLNLERLEILLNARLPSVSSYLFEEIDSTNAFLKTVAKQNLVESVCVANFQAAGYGQRGRNWLSNGDSWTFSLLVKVGRPVHKLAGIAQYIALETALFLETEISGKLFLKWPNDLFCSEGKVGGILTEVVSYSEGNCWLVIGIGLNFSEQNLSLKTTVDAGDSSALSYPVGFLILKNDLEDEVVLAGLLQHLSACVGGYADENSSWIRRFKKLDYFSVDQKVIVYDSGQSKIGLYKGLADNGEVLVEIDGEIMNYQSGMTSIRAIEKEL</sequence>
<proteinExistence type="predicted"/>
<dbReference type="InterPro" id="IPR004408">
    <property type="entry name" value="Biotin_CoA_COase_ligase"/>
</dbReference>
<comment type="caution">
    <text evidence="3">The sequence shown here is derived from an EMBL/GenBank/DDBJ whole genome shotgun (WGS) entry which is preliminary data.</text>
</comment>
<evidence type="ECO:0000313" key="3">
    <source>
        <dbReference type="EMBL" id="MBF6057575.1"/>
    </source>
</evidence>
<dbReference type="Proteomes" id="UP001193680">
    <property type="component" value="Unassembled WGS sequence"/>
</dbReference>
<dbReference type="InterPro" id="IPR004143">
    <property type="entry name" value="BPL_LPL_catalytic"/>
</dbReference>